<dbReference type="PANTHER" id="PTHR34875:SF6">
    <property type="entry name" value="UPF0237 PROTEIN MJ1558"/>
    <property type="match status" value="1"/>
</dbReference>
<dbReference type="STRING" id="667725.A0A0L0G3N6"/>
<protein>
    <recommendedName>
        <fullName evidence="3">ACT domain-containing protein</fullName>
    </recommendedName>
</protein>
<dbReference type="InterPro" id="IPR045865">
    <property type="entry name" value="ACT-like_dom_sf"/>
</dbReference>
<evidence type="ECO:0008006" key="3">
    <source>
        <dbReference type="Google" id="ProtNLM"/>
    </source>
</evidence>
<evidence type="ECO:0000313" key="2">
    <source>
        <dbReference type="Proteomes" id="UP000054560"/>
    </source>
</evidence>
<dbReference type="Proteomes" id="UP000054560">
    <property type="component" value="Unassembled WGS sequence"/>
</dbReference>
<reference evidence="1 2" key="1">
    <citation type="submission" date="2011-02" db="EMBL/GenBank/DDBJ databases">
        <title>The Genome Sequence of Sphaeroforma arctica JP610.</title>
        <authorList>
            <consortium name="The Broad Institute Genome Sequencing Platform"/>
            <person name="Russ C."/>
            <person name="Cuomo C."/>
            <person name="Young S.K."/>
            <person name="Zeng Q."/>
            <person name="Gargeya S."/>
            <person name="Alvarado L."/>
            <person name="Berlin A."/>
            <person name="Chapman S.B."/>
            <person name="Chen Z."/>
            <person name="Freedman E."/>
            <person name="Gellesch M."/>
            <person name="Goldberg J."/>
            <person name="Griggs A."/>
            <person name="Gujja S."/>
            <person name="Heilman E."/>
            <person name="Heiman D."/>
            <person name="Howarth C."/>
            <person name="Mehta T."/>
            <person name="Neiman D."/>
            <person name="Pearson M."/>
            <person name="Roberts A."/>
            <person name="Saif S."/>
            <person name="Shea T."/>
            <person name="Shenoy N."/>
            <person name="Sisk P."/>
            <person name="Stolte C."/>
            <person name="Sykes S."/>
            <person name="White J."/>
            <person name="Yandava C."/>
            <person name="Burger G."/>
            <person name="Gray M.W."/>
            <person name="Holland P.W.H."/>
            <person name="King N."/>
            <person name="Lang F.B.F."/>
            <person name="Roger A.J."/>
            <person name="Ruiz-Trillo I."/>
            <person name="Haas B."/>
            <person name="Nusbaum C."/>
            <person name="Birren B."/>
        </authorList>
    </citation>
    <scope>NUCLEOTIDE SEQUENCE [LARGE SCALE GENOMIC DNA]</scope>
    <source>
        <strain evidence="1 2">JP610</strain>
    </source>
</reference>
<dbReference type="AlphaFoldDB" id="A0A0L0G3N6"/>
<gene>
    <name evidence="1" type="ORF">SARC_04292</name>
</gene>
<dbReference type="RefSeq" id="XP_014157353.1">
    <property type="nucleotide sequence ID" value="XM_014301878.1"/>
</dbReference>
<sequence>MHRSRTNMLYNSFLIFVTKTNTHSIQASRIVMLKFLTSKRFISANPCIVGSSICRRSYTAINGEPSAKSRSLVVTISGTDHIGIVAALTKRLTEFDGCVLKSKMARLAGEFAVIAHVDLNKPYNTGLLTALNTDLPNYAVSIRSASPQPPPIDGERRRSYMCTFEGPNEATTLTEISATFASLNCNIDDLDSDVVHAPFAGYKVLKARAYISFSEEHTASVKSGLYGLMDTHTMHVSLKDVTDSVSDTLELTHSLS</sequence>
<keyword evidence="2" id="KW-1185">Reference proteome</keyword>
<dbReference type="EMBL" id="KQ241832">
    <property type="protein sequence ID" value="KNC83451.1"/>
    <property type="molecule type" value="Genomic_DNA"/>
</dbReference>
<dbReference type="OrthoDB" id="5345392at2759"/>
<proteinExistence type="predicted"/>
<name>A0A0L0G3N6_9EUKA</name>
<organism evidence="1 2">
    <name type="scientific">Sphaeroforma arctica JP610</name>
    <dbReference type="NCBI Taxonomy" id="667725"/>
    <lineage>
        <taxon>Eukaryota</taxon>
        <taxon>Ichthyosporea</taxon>
        <taxon>Ichthyophonida</taxon>
        <taxon>Sphaeroforma</taxon>
    </lineage>
</organism>
<dbReference type="Pfam" id="PF13740">
    <property type="entry name" value="ACT_6"/>
    <property type="match status" value="1"/>
</dbReference>
<dbReference type="PANTHER" id="PTHR34875">
    <property type="entry name" value="UPF0237 PROTEIN MJ1558"/>
    <property type="match status" value="1"/>
</dbReference>
<accession>A0A0L0G3N6</accession>
<dbReference type="InterPro" id="IPR050990">
    <property type="entry name" value="UPF0237/GcvR_regulator"/>
</dbReference>
<dbReference type="Gene3D" id="3.30.70.260">
    <property type="match status" value="2"/>
</dbReference>
<dbReference type="GeneID" id="25904796"/>
<evidence type="ECO:0000313" key="1">
    <source>
        <dbReference type="EMBL" id="KNC83451.1"/>
    </source>
</evidence>
<dbReference type="SUPFAM" id="SSF55021">
    <property type="entry name" value="ACT-like"/>
    <property type="match status" value="1"/>
</dbReference>